<dbReference type="SMART" id="SM00271">
    <property type="entry name" value="DnaJ"/>
    <property type="match status" value="1"/>
</dbReference>
<dbReference type="AlphaFoldDB" id="A0AAD4BN03"/>
<dbReference type="InterPro" id="IPR001623">
    <property type="entry name" value="DnaJ_domain"/>
</dbReference>
<dbReference type="InterPro" id="IPR055225">
    <property type="entry name" value="DNAJC11-like_beta-barrel"/>
</dbReference>
<dbReference type="PANTHER" id="PTHR44157:SF1">
    <property type="entry name" value="DNAJ HOMOLOG SUBFAMILY C MEMBER 11"/>
    <property type="match status" value="1"/>
</dbReference>
<dbReference type="CDD" id="cd06257">
    <property type="entry name" value="DnaJ"/>
    <property type="match status" value="1"/>
</dbReference>
<keyword evidence="4" id="KW-1185">Reference proteome</keyword>
<evidence type="ECO:0000313" key="4">
    <source>
        <dbReference type="Proteomes" id="UP001194468"/>
    </source>
</evidence>
<gene>
    <name evidence="3" type="ORF">L210DRAFT_3648922</name>
</gene>
<reference evidence="3" key="2">
    <citation type="journal article" date="2020" name="Nat. Commun.">
        <title>Large-scale genome sequencing of mycorrhizal fungi provides insights into the early evolution of symbiotic traits.</title>
        <authorList>
            <person name="Miyauchi S."/>
            <person name="Kiss E."/>
            <person name="Kuo A."/>
            <person name="Drula E."/>
            <person name="Kohler A."/>
            <person name="Sanchez-Garcia M."/>
            <person name="Morin E."/>
            <person name="Andreopoulos B."/>
            <person name="Barry K.W."/>
            <person name="Bonito G."/>
            <person name="Buee M."/>
            <person name="Carver A."/>
            <person name="Chen C."/>
            <person name="Cichocki N."/>
            <person name="Clum A."/>
            <person name="Culley D."/>
            <person name="Crous P.W."/>
            <person name="Fauchery L."/>
            <person name="Girlanda M."/>
            <person name="Hayes R.D."/>
            <person name="Keri Z."/>
            <person name="LaButti K."/>
            <person name="Lipzen A."/>
            <person name="Lombard V."/>
            <person name="Magnuson J."/>
            <person name="Maillard F."/>
            <person name="Murat C."/>
            <person name="Nolan M."/>
            <person name="Ohm R.A."/>
            <person name="Pangilinan J."/>
            <person name="Pereira M.F."/>
            <person name="Perotto S."/>
            <person name="Peter M."/>
            <person name="Pfister S."/>
            <person name="Riley R."/>
            <person name="Sitrit Y."/>
            <person name="Stielow J.B."/>
            <person name="Szollosi G."/>
            <person name="Zifcakova L."/>
            <person name="Stursova M."/>
            <person name="Spatafora J.W."/>
            <person name="Tedersoo L."/>
            <person name="Vaario L.M."/>
            <person name="Yamada A."/>
            <person name="Yan M."/>
            <person name="Wang P."/>
            <person name="Xu J."/>
            <person name="Bruns T."/>
            <person name="Baldrian P."/>
            <person name="Vilgalys R."/>
            <person name="Dunand C."/>
            <person name="Henrissat B."/>
            <person name="Grigoriev I.V."/>
            <person name="Hibbett D."/>
            <person name="Nagy L.G."/>
            <person name="Martin F.M."/>
        </authorList>
    </citation>
    <scope>NUCLEOTIDE SEQUENCE</scope>
    <source>
        <strain evidence="3">BED1</strain>
    </source>
</reference>
<organism evidence="3 4">
    <name type="scientific">Boletus edulis BED1</name>
    <dbReference type="NCBI Taxonomy" id="1328754"/>
    <lineage>
        <taxon>Eukaryota</taxon>
        <taxon>Fungi</taxon>
        <taxon>Dikarya</taxon>
        <taxon>Basidiomycota</taxon>
        <taxon>Agaricomycotina</taxon>
        <taxon>Agaricomycetes</taxon>
        <taxon>Agaricomycetidae</taxon>
        <taxon>Boletales</taxon>
        <taxon>Boletineae</taxon>
        <taxon>Boletaceae</taxon>
        <taxon>Boletoideae</taxon>
        <taxon>Boletus</taxon>
    </lineage>
</organism>
<dbReference type="PANTHER" id="PTHR44157">
    <property type="entry name" value="DNAJ HOMOLOG SUBFAMILY C MEMBER 11"/>
    <property type="match status" value="1"/>
</dbReference>
<dbReference type="GO" id="GO:0042407">
    <property type="term" value="P:cristae formation"/>
    <property type="evidence" value="ECO:0007669"/>
    <property type="project" value="TreeGrafter"/>
</dbReference>
<feature type="domain" description="J" evidence="2">
    <location>
        <begin position="10"/>
        <end position="87"/>
    </location>
</feature>
<dbReference type="GO" id="GO:0005739">
    <property type="term" value="C:mitochondrion"/>
    <property type="evidence" value="ECO:0007669"/>
    <property type="project" value="GOC"/>
</dbReference>
<keyword evidence="1" id="KW-0143">Chaperone</keyword>
<dbReference type="PROSITE" id="PS50076">
    <property type="entry name" value="DNAJ_2"/>
    <property type="match status" value="1"/>
</dbReference>
<dbReference type="Pfam" id="PF22774">
    <property type="entry name" value="DNAJC11_beta-barrel"/>
    <property type="match status" value="1"/>
</dbReference>
<reference evidence="3" key="1">
    <citation type="submission" date="2019-10" db="EMBL/GenBank/DDBJ databases">
        <authorList>
            <consortium name="DOE Joint Genome Institute"/>
            <person name="Kuo A."/>
            <person name="Miyauchi S."/>
            <person name="Kiss E."/>
            <person name="Drula E."/>
            <person name="Kohler A."/>
            <person name="Sanchez-Garcia M."/>
            <person name="Andreopoulos B."/>
            <person name="Barry K.W."/>
            <person name="Bonito G."/>
            <person name="Buee M."/>
            <person name="Carver A."/>
            <person name="Chen C."/>
            <person name="Cichocki N."/>
            <person name="Clum A."/>
            <person name="Culley D."/>
            <person name="Crous P.W."/>
            <person name="Fauchery L."/>
            <person name="Girlanda M."/>
            <person name="Hayes R."/>
            <person name="Keri Z."/>
            <person name="LaButti K."/>
            <person name="Lipzen A."/>
            <person name="Lombard V."/>
            <person name="Magnuson J."/>
            <person name="Maillard F."/>
            <person name="Morin E."/>
            <person name="Murat C."/>
            <person name="Nolan M."/>
            <person name="Ohm R."/>
            <person name="Pangilinan J."/>
            <person name="Pereira M."/>
            <person name="Perotto S."/>
            <person name="Peter M."/>
            <person name="Riley R."/>
            <person name="Sitrit Y."/>
            <person name="Stielow B."/>
            <person name="Szollosi G."/>
            <person name="Zifcakova L."/>
            <person name="Stursova M."/>
            <person name="Spatafora J.W."/>
            <person name="Tedersoo L."/>
            <person name="Vaario L.-M."/>
            <person name="Yamada A."/>
            <person name="Yan M."/>
            <person name="Wang P."/>
            <person name="Xu J."/>
            <person name="Bruns T."/>
            <person name="Baldrian P."/>
            <person name="Vilgalys R."/>
            <person name="Henrissat B."/>
            <person name="Grigoriev I.V."/>
            <person name="Hibbett D."/>
            <person name="Nagy L.G."/>
            <person name="Martin F.M."/>
        </authorList>
    </citation>
    <scope>NUCLEOTIDE SEQUENCE</scope>
    <source>
        <strain evidence="3">BED1</strain>
    </source>
</reference>
<evidence type="ECO:0000313" key="3">
    <source>
        <dbReference type="EMBL" id="KAF8434819.1"/>
    </source>
</evidence>
<dbReference type="InterPro" id="IPR036869">
    <property type="entry name" value="J_dom_sf"/>
</dbReference>
<dbReference type="Pfam" id="PF11875">
    <property type="entry name" value="DnaJ-like_C11_C"/>
    <property type="match status" value="1"/>
</dbReference>
<dbReference type="SUPFAM" id="SSF46565">
    <property type="entry name" value="Chaperone J-domain"/>
    <property type="match status" value="1"/>
</dbReference>
<comment type="caution">
    <text evidence="3">The sequence shown here is derived from an EMBL/GenBank/DDBJ whole genome shotgun (WGS) entry which is preliminary data.</text>
</comment>
<name>A0AAD4BN03_BOLED</name>
<dbReference type="Proteomes" id="UP001194468">
    <property type="component" value="Unassembled WGS sequence"/>
</dbReference>
<evidence type="ECO:0000256" key="1">
    <source>
        <dbReference type="ARBA" id="ARBA00023186"/>
    </source>
</evidence>
<dbReference type="Gene3D" id="1.10.287.110">
    <property type="entry name" value="DnaJ domain"/>
    <property type="match status" value="1"/>
</dbReference>
<accession>A0AAD4BN03</accession>
<dbReference type="InterPro" id="IPR052243">
    <property type="entry name" value="Mito_inner_membrane_organizer"/>
</dbReference>
<evidence type="ECO:0000259" key="2">
    <source>
        <dbReference type="PROSITE" id="PS50076"/>
    </source>
</evidence>
<protein>
    <recommendedName>
        <fullName evidence="2">J domain-containing protein</fullName>
    </recommendedName>
</protein>
<dbReference type="EMBL" id="WHUW01000027">
    <property type="protein sequence ID" value="KAF8434819.1"/>
    <property type="molecule type" value="Genomic_DNA"/>
</dbReference>
<dbReference type="InterPro" id="IPR024586">
    <property type="entry name" value="DnaJ-like_C11_C"/>
</dbReference>
<sequence length="629" mass="69766">MASDADTRDYLYAVLNLPNTASQNEIRERYRALSVIFHPDKQHDERTSDTAASKFLDIQKAYEGEIYRRSPVFMDAFCQTRFFDKFMTAWVSPDRDLPSVPGLISPLVPQYTGPQGLKWKWPAELRSKDNEEVAQSAENQIKAALDEWEFDRRHDAVEQLLQPRGSVTCSINASSLFASGDVSAHNSQNVLNRIRGIGLATFGVRQSVTKRLGPKTTVALTGHSQTGSRNITRTLTGTLQHQFTPRFALELTAGFLKPYIVAAATTYNDNDNAVVLRTGFVPTLWRSLPPFLTLSVGRRLFRHSPTQGSATWTFSPGSPTSRLELHVHSSKPFDLTSPEEYTPAPDAGEPMFDNGPGSITGFGAGVGSWSSGLVLHGLESCFTVNYSVFLHELALRLKAGVEIGFAGAAYSISAKWSGKRTAFSTTAGVGNWGVFVRLELSYLRQKWMLPIVLSPENNETLALYSIIIPSTALALGYHFILKPRRRAQRATYFDAARRALKEDRSAVMRESENTVLLLREPARRHMDAERAIGGLVILEATYGPTAVDEDTAGLHVDVTIPLQALVHKSQLYVSNKVPKSGIQGFCDPAPETPKSLRVRYVFRDQMHYAEIPDLMPIVLPLRGKIRPLS</sequence>
<dbReference type="Pfam" id="PF00226">
    <property type="entry name" value="DnaJ"/>
    <property type="match status" value="1"/>
</dbReference>
<dbReference type="PRINTS" id="PR00625">
    <property type="entry name" value="JDOMAIN"/>
</dbReference>
<proteinExistence type="predicted"/>